<feature type="transmembrane region" description="Helical" evidence="2">
    <location>
        <begin position="5"/>
        <end position="21"/>
    </location>
</feature>
<evidence type="ECO:0000313" key="4">
    <source>
        <dbReference type="EMBL" id="SHL09941.1"/>
    </source>
</evidence>
<dbReference type="PATRIC" id="fig|1121328.3.peg.1812"/>
<dbReference type="InterPro" id="IPR019734">
    <property type="entry name" value="TPR_rpt"/>
</dbReference>
<keyword evidence="6" id="KW-1185">Reference proteome</keyword>
<evidence type="ECO:0000256" key="1">
    <source>
        <dbReference type="PROSITE-ProRule" id="PRU00339"/>
    </source>
</evidence>
<keyword evidence="2" id="KW-0472">Membrane</keyword>
<dbReference type="PROSITE" id="PS50005">
    <property type="entry name" value="TPR"/>
    <property type="match status" value="1"/>
</dbReference>
<reference evidence="3 5" key="1">
    <citation type="submission" date="2016-02" db="EMBL/GenBank/DDBJ databases">
        <title>Draft genome sequence for Clostridium paradoxum JW-YL-7.</title>
        <authorList>
            <person name="Utturkar S.M."/>
            <person name="Lancaster A."/>
            <person name="Poole F.L."/>
            <person name="Adams M.W."/>
            <person name="Brown S.D."/>
        </authorList>
    </citation>
    <scope>NUCLEOTIDE SEQUENCE [LARGE SCALE GENOMIC DNA]</scope>
    <source>
        <strain evidence="3 5">JW-YL-7</strain>
    </source>
</reference>
<dbReference type="Proteomes" id="UP000323392">
    <property type="component" value="Unassembled WGS sequence"/>
</dbReference>
<protein>
    <submittedName>
        <fullName evidence="3">Tetratricopeptide TPR_1 repeat-containing protein</fullName>
    </submittedName>
</protein>
<proteinExistence type="predicted"/>
<evidence type="ECO:0000256" key="2">
    <source>
        <dbReference type="SAM" id="Phobius"/>
    </source>
</evidence>
<organism evidence="3 5">
    <name type="scientific">Alkalithermobacter thermoalcaliphilus JW-YL-7 = DSM 7308</name>
    <dbReference type="NCBI Taxonomy" id="1121328"/>
    <lineage>
        <taxon>Bacteria</taxon>
        <taxon>Bacillati</taxon>
        <taxon>Bacillota</taxon>
        <taxon>Clostridia</taxon>
        <taxon>Peptostreptococcales</taxon>
        <taxon>Tepidibacteraceae</taxon>
        <taxon>Alkalithermobacter</taxon>
    </lineage>
</organism>
<feature type="repeat" description="TPR" evidence="1">
    <location>
        <begin position="97"/>
        <end position="130"/>
    </location>
</feature>
<dbReference type="InterPro" id="IPR011990">
    <property type="entry name" value="TPR-like_helical_dom_sf"/>
</dbReference>
<accession>A0A150FU71</accession>
<evidence type="ECO:0000313" key="3">
    <source>
        <dbReference type="EMBL" id="KXZ40725.1"/>
    </source>
</evidence>
<gene>
    <name evidence="3" type="ORF">JWYL7_1800</name>
    <name evidence="4" type="ORF">SAMN05661008_01463</name>
</gene>
<dbReference type="Gene3D" id="1.25.40.10">
    <property type="entry name" value="Tetratricopeptide repeat domain"/>
    <property type="match status" value="1"/>
</dbReference>
<dbReference type="STRING" id="1121328.JWYL7_1800"/>
<dbReference type="EMBL" id="LSFY01000001">
    <property type="protein sequence ID" value="KXZ40725.1"/>
    <property type="molecule type" value="Genomic_DNA"/>
</dbReference>
<comment type="caution">
    <text evidence="3">The sequence shown here is derived from an EMBL/GenBank/DDBJ whole genome shotgun (WGS) entry which is preliminary data.</text>
</comment>
<dbReference type="OrthoDB" id="1750107at2"/>
<dbReference type="RefSeq" id="WP_066072046.1">
    <property type="nucleotide sequence ID" value="NZ_FRBG01000011.1"/>
</dbReference>
<dbReference type="AlphaFoldDB" id="A0A150FU71"/>
<keyword evidence="1" id="KW-0802">TPR repeat</keyword>
<reference evidence="4 6" key="2">
    <citation type="submission" date="2016-11" db="EMBL/GenBank/DDBJ databases">
        <authorList>
            <person name="Varghese N."/>
            <person name="Submissions S."/>
        </authorList>
    </citation>
    <scope>NUCLEOTIDE SEQUENCE [LARGE SCALE GENOMIC DNA]</scope>
    <source>
        <strain evidence="4 6">DSM 7308</strain>
    </source>
</reference>
<dbReference type="EMBL" id="FRBG01000011">
    <property type="protein sequence ID" value="SHL09941.1"/>
    <property type="molecule type" value="Genomic_DNA"/>
</dbReference>
<evidence type="ECO:0000313" key="5">
    <source>
        <dbReference type="Proteomes" id="UP000092605"/>
    </source>
</evidence>
<keyword evidence="2" id="KW-0812">Transmembrane</keyword>
<dbReference type="SUPFAM" id="SSF48452">
    <property type="entry name" value="TPR-like"/>
    <property type="match status" value="1"/>
</dbReference>
<feature type="transmembrane region" description="Helical" evidence="2">
    <location>
        <begin position="27"/>
        <end position="45"/>
    </location>
</feature>
<evidence type="ECO:0000313" key="6">
    <source>
        <dbReference type="Proteomes" id="UP000323392"/>
    </source>
</evidence>
<dbReference type="SMART" id="SM00028">
    <property type="entry name" value="TPR"/>
    <property type="match status" value="2"/>
</dbReference>
<name>A0A150FU71_CLOPD</name>
<sequence length="183" mass="22025">MKRVLINRLVYLIIVTLMLFAALEKKYYIVLIPIISWILVERVFWKNFHEGKKLMRKLKYKSAVEKFNEFLKDIENKPWLKKLRFLNYGVYTHNLKAMTYNNIGICYLESNLLNKATDYFEKAKQEDEQFCIPYYNLAIIELIKDNEEKAFENLKKSIKLGYNRVKMAQLKGYVHARYKMEGK</sequence>
<dbReference type="Proteomes" id="UP000092605">
    <property type="component" value="Unassembled WGS sequence"/>
</dbReference>
<keyword evidence="2" id="KW-1133">Transmembrane helix</keyword>